<dbReference type="EMBL" id="AGBF01000167">
    <property type="protein sequence ID" value="EGX56100.1"/>
    <property type="molecule type" value="Genomic_DNA"/>
</dbReference>
<evidence type="ECO:0000256" key="1">
    <source>
        <dbReference type="SAM" id="MobiDB-lite"/>
    </source>
</evidence>
<feature type="compositionally biased region" description="Basic and acidic residues" evidence="1">
    <location>
        <begin position="80"/>
        <end position="89"/>
    </location>
</feature>
<gene>
    <name evidence="2" type="ORF">SZN_29610</name>
</gene>
<comment type="caution">
    <text evidence="2">The sequence shown here is derived from an EMBL/GenBank/DDBJ whole genome shotgun (WGS) entry which is preliminary data.</text>
</comment>
<feature type="region of interest" description="Disordered" evidence="1">
    <location>
        <begin position="72"/>
        <end position="96"/>
    </location>
</feature>
<organism evidence="2 3">
    <name type="scientific">Streptomyces zinciresistens K42</name>
    <dbReference type="NCBI Taxonomy" id="700597"/>
    <lineage>
        <taxon>Bacteria</taxon>
        <taxon>Bacillati</taxon>
        <taxon>Actinomycetota</taxon>
        <taxon>Actinomycetes</taxon>
        <taxon>Kitasatosporales</taxon>
        <taxon>Streptomycetaceae</taxon>
        <taxon>Streptomyces</taxon>
    </lineage>
</organism>
<name>G2GK79_9ACTN</name>
<sequence>MAFYGSAELLAVTAVVRDETGEATGPEAASHRALAVIPQRFRRNRALATLQLATAQLHQRNVDQAAARRTAPLGGPTARETGHHIEHPGIEQALRG</sequence>
<accession>G2GK79</accession>
<evidence type="ECO:0000313" key="2">
    <source>
        <dbReference type="EMBL" id="EGX56100.1"/>
    </source>
</evidence>
<protein>
    <submittedName>
        <fullName evidence="2">Uncharacterized protein</fullName>
    </submittedName>
</protein>
<evidence type="ECO:0000313" key="3">
    <source>
        <dbReference type="Proteomes" id="UP000004217"/>
    </source>
</evidence>
<dbReference type="Proteomes" id="UP000004217">
    <property type="component" value="Unassembled WGS sequence"/>
</dbReference>
<reference evidence="2 3" key="1">
    <citation type="submission" date="2011-08" db="EMBL/GenBank/DDBJ databases">
        <authorList>
            <person name="Lin Y."/>
            <person name="Hao X."/>
            <person name="Johnstone L."/>
            <person name="Miller S.J."/>
            <person name="Wei G."/>
            <person name="Rensing C."/>
        </authorList>
    </citation>
    <scope>NUCLEOTIDE SEQUENCE [LARGE SCALE GENOMIC DNA]</scope>
    <source>
        <strain evidence="2 3">K42</strain>
    </source>
</reference>
<keyword evidence="3" id="KW-1185">Reference proteome</keyword>
<proteinExistence type="predicted"/>
<dbReference type="AlphaFoldDB" id="G2GK79"/>